<keyword evidence="3" id="KW-1185">Reference proteome</keyword>
<accession>A0ABM8WD41</accession>
<feature type="compositionally biased region" description="Polar residues" evidence="1">
    <location>
        <begin position="66"/>
        <end position="80"/>
    </location>
</feature>
<sequence>MLSVRLISTLRKSCRKTTYRRPFFCVGYVYYLSDMTNNVQQRRPYLRLVTNERVIREEASAPELAQVSTAENPPTKTKVSTPRRRKVSHAAERGSEFKEVDGAASANTELVRVAAATAPSTAQKDAARKLILDYMIRTLRSEHERSVRDWLNVANRVLETGESGLESPVDLYFDALWALNGMGIQLSSGGKSLGLELEAFATVIEPKKLVRHLPQLKGAAPDLYGLPLY</sequence>
<dbReference type="Proteomes" id="UP000727654">
    <property type="component" value="Unassembled WGS sequence"/>
</dbReference>
<organism evidence="2 3">
    <name type="scientific">Cupriavidus laharis</name>
    <dbReference type="NCBI Taxonomy" id="151654"/>
    <lineage>
        <taxon>Bacteria</taxon>
        <taxon>Pseudomonadati</taxon>
        <taxon>Pseudomonadota</taxon>
        <taxon>Betaproteobacteria</taxon>
        <taxon>Burkholderiales</taxon>
        <taxon>Burkholderiaceae</taxon>
        <taxon>Cupriavidus</taxon>
    </lineage>
</organism>
<evidence type="ECO:0000256" key="1">
    <source>
        <dbReference type="SAM" id="MobiDB-lite"/>
    </source>
</evidence>
<dbReference type="EMBL" id="CAJZAI010000001">
    <property type="protein sequence ID" value="CAG9165225.1"/>
    <property type="molecule type" value="Genomic_DNA"/>
</dbReference>
<feature type="region of interest" description="Disordered" evidence="1">
    <location>
        <begin position="60"/>
        <end position="93"/>
    </location>
</feature>
<name>A0ABM8WD41_9BURK</name>
<evidence type="ECO:0000313" key="2">
    <source>
        <dbReference type="EMBL" id="CAG9165225.1"/>
    </source>
</evidence>
<gene>
    <name evidence="2" type="ORF">LMG23992_00369</name>
</gene>
<evidence type="ECO:0000313" key="3">
    <source>
        <dbReference type="Proteomes" id="UP000727654"/>
    </source>
</evidence>
<protein>
    <submittedName>
        <fullName evidence="2">Uncharacterized protein</fullName>
    </submittedName>
</protein>
<reference evidence="2 3" key="1">
    <citation type="submission" date="2021-08" db="EMBL/GenBank/DDBJ databases">
        <authorList>
            <person name="Peeters C."/>
        </authorList>
    </citation>
    <scope>NUCLEOTIDE SEQUENCE [LARGE SCALE GENOMIC DNA]</scope>
    <source>
        <strain evidence="2 3">LMG 23992</strain>
    </source>
</reference>
<comment type="caution">
    <text evidence="2">The sequence shown here is derived from an EMBL/GenBank/DDBJ whole genome shotgun (WGS) entry which is preliminary data.</text>
</comment>
<proteinExistence type="predicted"/>